<keyword evidence="1 5" id="KW-1003">Cell membrane</keyword>
<dbReference type="InterPro" id="IPR043129">
    <property type="entry name" value="ATPase_NBD"/>
</dbReference>
<dbReference type="HAMAP" id="MF_02033">
    <property type="entry name" value="FtsA"/>
    <property type="match status" value="1"/>
</dbReference>
<proteinExistence type="inferred from homology"/>
<organism evidence="8 9">
    <name type="scientific">Candidatus Azambacteria bacterium RIFCSPLOWO2_02_FULL_44_14</name>
    <dbReference type="NCBI Taxonomy" id="1797306"/>
    <lineage>
        <taxon>Bacteria</taxon>
        <taxon>Candidatus Azamiibacteriota</taxon>
    </lineage>
</organism>
<gene>
    <name evidence="5" type="primary">ftsA</name>
    <name evidence="8" type="ORF">A3I30_02795</name>
</gene>
<accession>A0A1F5CB96</accession>
<protein>
    <recommendedName>
        <fullName evidence="5 6">Cell division protein FtsA</fullName>
    </recommendedName>
</protein>
<dbReference type="NCBIfam" id="TIGR01174">
    <property type="entry name" value="ftsA"/>
    <property type="match status" value="1"/>
</dbReference>
<evidence type="ECO:0000313" key="8">
    <source>
        <dbReference type="EMBL" id="OGD40171.1"/>
    </source>
</evidence>
<evidence type="ECO:0000259" key="7">
    <source>
        <dbReference type="SMART" id="SM00842"/>
    </source>
</evidence>
<keyword evidence="4 5" id="KW-0131">Cell cycle</keyword>
<keyword evidence="3 5" id="KW-0472">Membrane</keyword>
<dbReference type="PANTHER" id="PTHR32432">
    <property type="entry name" value="CELL DIVISION PROTEIN FTSA-RELATED"/>
    <property type="match status" value="1"/>
</dbReference>
<evidence type="ECO:0000256" key="3">
    <source>
        <dbReference type="ARBA" id="ARBA00023136"/>
    </source>
</evidence>
<name>A0A1F5CB96_9BACT</name>
<evidence type="ECO:0000256" key="5">
    <source>
        <dbReference type="HAMAP-Rule" id="MF_02033"/>
    </source>
</evidence>
<dbReference type="Pfam" id="PF02491">
    <property type="entry name" value="SHS2_FTSA"/>
    <property type="match status" value="1"/>
</dbReference>
<evidence type="ECO:0000256" key="4">
    <source>
        <dbReference type="ARBA" id="ARBA00023306"/>
    </source>
</evidence>
<evidence type="ECO:0000256" key="1">
    <source>
        <dbReference type="ARBA" id="ARBA00022475"/>
    </source>
</evidence>
<evidence type="ECO:0000256" key="2">
    <source>
        <dbReference type="ARBA" id="ARBA00022618"/>
    </source>
</evidence>
<dbReference type="Gene3D" id="3.30.1490.110">
    <property type="match status" value="1"/>
</dbReference>
<keyword evidence="2 5" id="KW-0132">Cell division</keyword>
<dbReference type="SMART" id="SM00842">
    <property type="entry name" value="FtsA"/>
    <property type="match status" value="1"/>
</dbReference>
<dbReference type="PANTHER" id="PTHR32432:SF4">
    <property type="entry name" value="CELL DIVISION PROTEIN FTSA"/>
    <property type="match status" value="1"/>
</dbReference>
<dbReference type="Proteomes" id="UP000177197">
    <property type="component" value="Unassembled WGS sequence"/>
</dbReference>
<dbReference type="SUPFAM" id="SSF53067">
    <property type="entry name" value="Actin-like ATPase domain"/>
    <property type="match status" value="2"/>
</dbReference>
<dbReference type="Pfam" id="PF14450">
    <property type="entry name" value="FtsA"/>
    <property type="match status" value="1"/>
</dbReference>
<comment type="subunit">
    <text evidence="5">Self-interacts. Interacts with FtsZ.</text>
</comment>
<dbReference type="GO" id="GO:0032153">
    <property type="term" value="C:cell division site"/>
    <property type="evidence" value="ECO:0007669"/>
    <property type="project" value="UniProtKB-UniRule"/>
</dbReference>
<dbReference type="InterPro" id="IPR020823">
    <property type="entry name" value="Cell_div_FtsA"/>
</dbReference>
<comment type="similarity">
    <text evidence="5 6">Belongs to the FtsA/MreB family.</text>
</comment>
<evidence type="ECO:0000313" key="9">
    <source>
        <dbReference type="Proteomes" id="UP000177197"/>
    </source>
</evidence>
<comment type="function">
    <text evidence="5 6">Cell division protein that is involved in the assembly of the Z ring. May serve as a membrane anchor for the Z ring.</text>
</comment>
<evidence type="ECO:0000256" key="6">
    <source>
        <dbReference type="PIRNR" id="PIRNR003101"/>
    </source>
</evidence>
<reference evidence="8 9" key="1">
    <citation type="journal article" date="2016" name="Nat. Commun.">
        <title>Thousands of microbial genomes shed light on interconnected biogeochemical processes in an aquifer system.</title>
        <authorList>
            <person name="Anantharaman K."/>
            <person name="Brown C.T."/>
            <person name="Hug L.A."/>
            <person name="Sharon I."/>
            <person name="Castelle C.J."/>
            <person name="Probst A.J."/>
            <person name="Thomas B.C."/>
            <person name="Singh A."/>
            <person name="Wilkins M.J."/>
            <person name="Karaoz U."/>
            <person name="Brodie E.L."/>
            <person name="Williams K.H."/>
            <person name="Hubbard S.S."/>
            <person name="Banfield J.F."/>
        </authorList>
    </citation>
    <scope>NUCLEOTIDE SEQUENCE [LARGE SCALE GENOMIC DNA]</scope>
</reference>
<sequence>MTREQIIVGLDVGTTAVKTVVAQKSRTQLLPQIVGWGSADSRGIKKGVVDDIEEAALAISESFEKARAHAGIKFDEAIVSVGGDHVIVRPSRGIAMVSRADRIISNEDIERALAQASSLTPIPNRELLHNLPQAWSVDDDRAVKDPLGMTGSRLEVNTLLIEGFSKPIKDLRKAADLAGIRVKEIVFTPLAASRAILNRKQRDLGALVLDIGGGTTSLAVFEEGDITHAMVLPFGSHYVTRDLVKGLVIDAESAEKLKKAHGSAFVESTSSRDMVDLKKFGGDKTVERKVIAEICEARFSEILEQVQKQVKSLKKSIYLPGGVVLTGGGSKIPRLDKLAKKELGLPTARGVAEEIIGPEEILQDSSYATALGLVMWGFDEGKVLVSQNDEEGFWRGLMNWLKKFAP</sequence>
<comment type="subcellular location">
    <subcellularLocation>
        <location evidence="5">Cell membrane</location>
        <topology evidence="5">Peripheral membrane protein</topology>
        <orientation evidence="5">Cytoplasmic side</orientation>
    </subcellularLocation>
    <text evidence="5">Localizes to the Z ring in an FtsZ-dependent manner. Targeted to the membrane through a conserved C-terminal amphipathic helix.</text>
</comment>
<dbReference type="PIRSF" id="PIRSF003101">
    <property type="entry name" value="FtsA"/>
    <property type="match status" value="1"/>
</dbReference>
<dbReference type="AlphaFoldDB" id="A0A1F5CB96"/>
<dbReference type="CDD" id="cd24048">
    <property type="entry name" value="ASKHA_NBD_FtsA"/>
    <property type="match status" value="1"/>
</dbReference>
<dbReference type="EMBL" id="MEYV01000011">
    <property type="protein sequence ID" value="OGD40171.1"/>
    <property type="molecule type" value="Genomic_DNA"/>
</dbReference>
<dbReference type="InterPro" id="IPR050696">
    <property type="entry name" value="FtsA/MreB"/>
</dbReference>
<feature type="domain" description="SHS2" evidence="7">
    <location>
        <begin position="7"/>
        <end position="196"/>
    </location>
</feature>
<dbReference type="Gene3D" id="3.30.420.40">
    <property type="match status" value="2"/>
</dbReference>
<dbReference type="GO" id="GO:0043093">
    <property type="term" value="P:FtsZ-dependent cytokinesis"/>
    <property type="evidence" value="ECO:0007669"/>
    <property type="project" value="UniProtKB-UniRule"/>
</dbReference>
<comment type="caution">
    <text evidence="8">The sequence shown here is derived from an EMBL/GenBank/DDBJ whole genome shotgun (WGS) entry which is preliminary data.</text>
</comment>
<dbReference type="GO" id="GO:0009898">
    <property type="term" value="C:cytoplasmic side of plasma membrane"/>
    <property type="evidence" value="ECO:0007669"/>
    <property type="project" value="UniProtKB-UniRule"/>
</dbReference>
<dbReference type="InterPro" id="IPR003494">
    <property type="entry name" value="SHS2_FtsA"/>
</dbReference>